<proteinExistence type="predicted"/>
<feature type="compositionally biased region" description="Basic residues" evidence="1">
    <location>
        <begin position="577"/>
        <end position="587"/>
    </location>
</feature>
<dbReference type="PANTHER" id="PTHR31286">
    <property type="entry name" value="GLYCINE-RICH CELL WALL STRUCTURAL PROTEIN 1.8-LIKE"/>
    <property type="match status" value="1"/>
</dbReference>
<dbReference type="InterPro" id="IPR040256">
    <property type="entry name" value="At4g02000-like"/>
</dbReference>
<gene>
    <name evidence="3" type="ORF">CEPIT_LOCUS18555</name>
</gene>
<evidence type="ECO:0000313" key="3">
    <source>
        <dbReference type="EMBL" id="CAH9109037.1"/>
    </source>
</evidence>
<comment type="caution">
    <text evidence="3">The sequence shown here is derived from an EMBL/GenBank/DDBJ whole genome shotgun (WGS) entry which is preliminary data.</text>
</comment>
<feature type="region of interest" description="Disordered" evidence="1">
    <location>
        <begin position="404"/>
        <end position="449"/>
    </location>
</feature>
<evidence type="ECO:0000256" key="1">
    <source>
        <dbReference type="SAM" id="MobiDB-lite"/>
    </source>
</evidence>
<protein>
    <recommendedName>
        <fullName evidence="2">DUF4283 domain-containing protein</fullName>
    </recommendedName>
</protein>
<feature type="region of interest" description="Disordered" evidence="1">
    <location>
        <begin position="539"/>
        <end position="607"/>
    </location>
</feature>
<feature type="domain" description="DUF4283" evidence="2">
    <location>
        <begin position="212"/>
        <end position="291"/>
    </location>
</feature>
<sequence>MVRKKIVHQEPPTVRSTRSKFTLLADLDDEFPALKRAGEVSIEAEPSAGAGESISQPANEGISTLLVPIKPSVSAMNALVSVQTYEKQPSLAAGVKATAVITKAGPADQGKNVLVSVQTSEKQPSLAAGMNATAAITEAGPADNLGMLVAAPSANGQPTQTQTVKEIKAGVKTWSTLFKDNRDPTHGIKLKYIPPKGKELDFSDKALPSMVEMWGYCLVGYFTGTFPGLKAIHELKWKWGVKCQVRSHERGWVIFKFQNELDRTKVLTESPYTVFGKQLILKELSEDFSFEDEEFLKVPIWVKFPKLPWKLWNDEAMSEVASMVGIPLTTDKITQEKTNHNFARVLIEVDVSNPPPLSFPIRLSSRKVFKQMVIYETFPNYCFHCKEYGHHPFICKKLAPTKVGQNVSKEAENETSNREMAENERKEKKEAGKLDSTHGKDDVQNVNLDEQGGNDLGIIPTVIVTEKRVMGETVVQDENFARVCGIVPAHKQATPEPVMPMPKHTAPPKKMVELEQGNPVDPEPALPVSVDAAAMENPGVLEHHGNKDPDTEEKGDTTISDDQYETEEEPDQEHHVMKTTKKSRKRKGETNEKYKRRLGRMIGMKIK</sequence>
<name>A0AAV0DTU1_9ASTE</name>
<keyword evidence="4" id="KW-1185">Reference proteome</keyword>
<dbReference type="InterPro" id="IPR025558">
    <property type="entry name" value="DUF4283"/>
</dbReference>
<dbReference type="Pfam" id="PF14111">
    <property type="entry name" value="DUF4283"/>
    <property type="match status" value="1"/>
</dbReference>
<feature type="compositionally biased region" description="Acidic residues" evidence="1">
    <location>
        <begin position="562"/>
        <end position="571"/>
    </location>
</feature>
<dbReference type="AlphaFoldDB" id="A0AAV0DTU1"/>
<dbReference type="EMBL" id="CAMAPF010000150">
    <property type="protein sequence ID" value="CAH9109037.1"/>
    <property type="molecule type" value="Genomic_DNA"/>
</dbReference>
<feature type="compositionally biased region" description="Basic and acidic residues" evidence="1">
    <location>
        <begin position="541"/>
        <end position="556"/>
    </location>
</feature>
<accession>A0AAV0DTU1</accession>
<dbReference type="Proteomes" id="UP001152523">
    <property type="component" value="Unassembled WGS sequence"/>
</dbReference>
<evidence type="ECO:0000313" key="4">
    <source>
        <dbReference type="Proteomes" id="UP001152523"/>
    </source>
</evidence>
<dbReference type="PANTHER" id="PTHR31286:SF168">
    <property type="entry name" value="DUF4283 DOMAIN-CONTAINING PROTEIN"/>
    <property type="match status" value="1"/>
</dbReference>
<feature type="compositionally biased region" description="Basic and acidic residues" evidence="1">
    <location>
        <begin position="409"/>
        <end position="443"/>
    </location>
</feature>
<organism evidence="3 4">
    <name type="scientific">Cuscuta epithymum</name>
    <dbReference type="NCBI Taxonomy" id="186058"/>
    <lineage>
        <taxon>Eukaryota</taxon>
        <taxon>Viridiplantae</taxon>
        <taxon>Streptophyta</taxon>
        <taxon>Embryophyta</taxon>
        <taxon>Tracheophyta</taxon>
        <taxon>Spermatophyta</taxon>
        <taxon>Magnoliopsida</taxon>
        <taxon>eudicotyledons</taxon>
        <taxon>Gunneridae</taxon>
        <taxon>Pentapetalae</taxon>
        <taxon>asterids</taxon>
        <taxon>lamiids</taxon>
        <taxon>Solanales</taxon>
        <taxon>Convolvulaceae</taxon>
        <taxon>Cuscuteae</taxon>
        <taxon>Cuscuta</taxon>
        <taxon>Cuscuta subgen. Cuscuta</taxon>
    </lineage>
</organism>
<reference evidence="3" key="1">
    <citation type="submission" date="2022-07" db="EMBL/GenBank/DDBJ databases">
        <authorList>
            <person name="Macas J."/>
            <person name="Novak P."/>
            <person name="Neumann P."/>
        </authorList>
    </citation>
    <scope>NUCLEOTIDE SEQUENCE</scope>
</reference>
<evidence type="ECO:0000259" key="2">
    <source>
        <dbReference type="Pfam" id="PF14111"/>
    </source>
</evidence>